<proteinExistence type="predicted"/>
<comment type="caution">
    <text evidence="1">The sequence shown here is derived from an EMBL/GenBank/DDBJ whole genome shotgun (WGS) entry which is preliminary data.</text>
</comment>
<dbReference type="PANTHER" id="PTHR42927">
    <property type="entry name" value="HELICASE SUPERFAMILY 1 AND 2 DOMAIN-CONTAINING PROTEIN"/>
    <property type="match status" value="1"/>
</dbReference>
<organism evidence="1 2">
    <name type="scientific">Endomicrobium trichonymphae</name>
    <dbReference type="NCBI Taxonomy" id="1408204"/>
    <lineage>
        <taxon>Bacteria</taxon>
        <taxon>Pseudomonadati</taxon>
        <taxon>Elusimicrobiota</taxon>
        <taxon>Endomicrobiia</taxon>
        <taxon>Endomicrobiales</taxon>
        <taxon>Endomicrobiaceae</taxon>
        <taxon>Candidatus Endomicrobiellum</taxon>
    </lineage>
</organism>
<evidence type="ECO:0000313" key="2">
    <source>
        <dbReference type="Proteomes" id="UP000095237"/>
    </source>
</evidence>
<dbReference type="AlphaFoldDB" id="A0A1E5IK80"/>
<reference evidence="1 2" key="1">
    <citation type="submission" date="2015-11" db="EMBL/GenBank/DDBJ databases">
        <title>Evidence for parallel genomic evolution in an endosymbiosis of termite gut flagellates.</title>
        <authorList>
            <person name="Zheng H."/>
        </authorList>
    </citation>
    <scope>NUCLEOTIDE SEQUENCE [LARGE SCALE GENOMIC DNA]</scope>
    <source>
        <strain evidence="1 2">CET450</strain>
    </source>
</reference>
<dbReference type="EMBL" id="LNVX01000284">
    <property type="protein sequence ID" value="OEG70910.1"/>
    <property type="molecule type" value="Genomic_DNA"/>
</dbReference>
<protein>
    <submittedName>
        <fullName evidence="1">Uncharacterized protein</fullName>
    </submittedName>
</protein>
<accession>A0A1E5IK80</accession>
<keyword evidence="2" id="KW-1185">Reference proteome</keyword>
<sequence length="91" mass="9965">MKSYGSLKNLSFLAFTAAPKSAAIEMFGIKSGVGKPKVFHLYSMRQAIEEGFILGVLKNYMTCATYLRIGKAVADDTRYDKSKASKALGNF</sequence>
<dbReference type="PANTHER" id="PTHR42927:SF1">
    <property type="entry name" value="HELICASE SUPERFAMILY 1 AND 2 DOMAIN-CONTAINING PROTEIN"/>
    <property type="match status" value="1"/>
</dbReference>
<name>A0A1E5IK80_ENDTX</name>
<gene>
    <name evidence="1" type="ORF">ATZ36_00500</name>
</gene>
<dbReference type="Proteomes" id="UP000095237">
    <property type="component" value="Unassembled WGS sequence"/>
</dbReference>
<evidence type="ECO:0000313" key="1">
    <source>
        <dbReference type="EMBL" id="OEG70910.1"/>
    </source>
</evidence>